<evidence type="ECO:0000313" key="2">
    <source>
        <dbReference type="Proteomes" id="UP001442364"/>
    </source>
</evidence>
<dbReference type="EMBL" id="JBBMER010000003">
    <property type="protein sequence ID" value="MEQ2379213.1"/>
    <property type="molecule type" value="Genomic_DNA"/>
</dbReference>
<reference evidence="1 2" key="1">
    <citation type="submission" date="2024-03" db="EMBL/GenBank/DDBJ databases">
        <title>Human intestinal bacterial collection.</title>
        <authorList>
            <person name="Pauvert C."/>
            <person name="Hitch T.C.A."/>
            <person name="Clavel T."/>
        </authorList>
    </citation>
    <scope>NUCLEOTIDE SEQUENCE [LARGE SCALE GENOMIC DNA]</scope>
    <source>
        <strain evidence="1 2">CLA-AA-H255</strain>
    </source>
</reference>
<evidence type="ECO:0000313" key="1">
    <source>
        <dbReference type="EMBL" id="MEQ2379213.1"/>
    </source>
</evidence>
<dbReference type="Proteomes" id="UP001442364">
    <property type="component" value="Unassembled WGS sequence"/>
</dbReference>
<protein>
    <recommendedName>
        <fullName evidence="3">YkgJ family cysteine cluster protein</fullName>
    </recommendedName>
</protein>
<dbReference type="RefSeq" id="WP_349153368.1">
    <property type="nucleotide sequence ID" value="NZ_JBBMER010000003.1"/>
</dbReference>
<sequence length="165" mass="19042">MLSKVLSKETCAKCRFCCSFRRCSLWETPLFPKNECEKLSKDNEYGVKSDFQMQGEYGQMKLLHKYCTQDSEEEAACDYLDAHKGCILSQEDKPFDCKIWPLRIMRKGDRLVIALTPTCPSIGREPSEELKELVNNGLGEVIYNYAKENPFIIKEYKEGFPIIMG</sequence>
<comment type="caution">
    <text evidence="1">The sequence shown here is derived from an EMBL/GenBank/DDBJ whole genome shotgun (WGS) entry which is preliminary data.</text>
</comment>
<gene>
    <name evidence="1" type="ORF">WMO14_04885</name>
</gene>
<name>A0ABV1BTZ0_9FIRM</name>
<keyword evidence="2" id="KW-1185">Reference proteome</keyword>
<proteinExistence type="predicted"/>
<evidence type="ECO:0008006" key="3">
    <source>
        <dbReference type="Google" id="ProtNLM"/>
    </source>
</evidence>
<accession>A0ABV1BTZ0</accession>
<organism evidence="1 2">
    <name type="scientific">[Lactobacillus] rogosae</name>
    <dbReference type="NCBI Taxonomy" id="706562"/>
    <lineage>
        <taxon>Bacteria</taxon>
        <taxon>Bacillati</taxon>
        <taxon>Bacillota</taxon>
        <taxon>Clostridia</taxon>
        <taxon>Lachnospirales</taxon>
        <taxon>Lachnospiraceae</taxon>
        <taxon>Lachnospira</taxon>
    </lineage>
</organism>